<evidence type="ECO:0000256" key="9">
    <source>
        <dbReference type="ARBA" id="ARBA00022777"/>
    </source>
</evidence>
<accession>A0A2A2SG08</accession>
<dbReference type="Gene3D" id="3.30.565.10">
    <property type="entry name" value="Histidine kinase-like ATPase, C-terminal domain"/>
    <property type="match status" value="1"/>
</dbReference>
<keyword evidence="4" id="KW-0600">Photoreceptor protein</keyword>
<dbReference type="SUPFAM" id="SSF55874">
    <property type="entry name" value="ATPase domain of HSP90 chaperone/DNA topoisomerase II/histidine kinase"/>
    <property type="match status" value="1"/>
</dbReference>
<dbReference type="GO" id="GO:0006355">
    <property type="term" value="P:regulation of DNA-templated transcription"/>
    <property type="evidence" value="ECO:0007669"/>
    <property type="project" value="InterPro"/>
</dbReference>
<dbReference type="Gene3D" id="3.30.450.270">
    <property type="match status" value="1"/>
</dbReference>
<keyword evidence="13" id="KW-0675">Receptor</keyword>
<comment type="caution">
    <text evidence="17">The sequence shown here is derived from an EMBL/GenBank/DDBJ whole genome shotgun (WGS) entry which is preliminary data.</text>
</comment>
<comment type="similarity">
    <text evidence="2">In the N-terminal section; belongs to the phytochrome family.</text>
</comment>
<evidence type="ECO:0000256" key="8">
    <source>
        <dbReference type="ARBA" id="ARBA00022741"/>
    </source>
</evidence>
<organism evidence="17 18">
    <name type="scientific">Sphingomonas lenta</name>
    <dbReference type="NCBI Taxonomy" id="1141887"/>
    <lineage>
        <taxon>Bacteria</taxon>
        <taxon>Pseudomonadati</taxon>
        <taxon>Pseudomonadota</taxon>
        <taxon>Alphaproteobacteria</taxon>
        <taxon>Sphingomonadales</taxon>
        <taxon>Sphingomonadaceae</taxon>
        <taxon>Sphingomonas</taxon>
    </lineage>
</organism>
<dbReference type="Pfam" id="PF07568">
    <property type="entry name" value="HisKA_2"/>
    <property type="match status" value="1"/>
</dbReference>
<dbReference type="Gene3D" id="3.30.450.20">
    <property type="entry name" value="PAS domain"/>
    <property type="match status" value="3"/>
</dbReference>
<dbReference type="SMART" id="SM00091">
    <property type="entry name" value="PAS"/>
    <property type="match status" value="2"/>
</dbReference>
<evidence type="ECO:0000256" key="4">
    <source>
        <dbReference type="ARBA" id="ARBA00022543"/>
    </source>
</evidence>
<dbReference type="Proteomes" id="UP000218151">
    <property type="component" value="Unassembled WGS sequence"/>
</dbReference>
<dbReference type="InterPro" id="IPR003594">
    <property type="entry name" value="HATPase_dom"/>
</dbReference>
<sequence length="868" mass="93106">MTAVAPAASLDDLSAEALDALPFGVIQVDAAGRITLYNQAESRFSGRDPAQVMGRDFFREVAPCTNLPAFHGRFLEGVRRGALDAEFGFVFGFDPPARVRVAMREAREPGRYWIVVHQLGLLAPSRHRMAADMAQDAVDRRSRAEPIDASVCEREPIHIPGSVQPHAAMLAVDPDTLSICACSDNLADMAGVAPADVLGRGLDAVLPDAVVVRLRHAVEVGGLTVPTRPWRETVRLGPEERCFALTAHLNDGRLVVELEMLPDRPEDFGAATAAQAGDAVNRIRSAPTLADAAAACADEIRAMTGFERVLVYRFDADWNGEALGESKVEDYPSLLGLRFPASDIPAQARALYTKAPARFVVDRDAVPAAVLAEPAAANQTVDLTYAYSRALSPIHLEYQRNLGVNGSMSISVVAEGVLWGLIIGHHRRPHYVTPETRALAGLVTDAFALRVHELASNQAWREQQAALTVQNALLRRLAGADDVVAALTEGAPTMADLLNATGAAVWSEGRVATAGATPPEHAVGELAAWLAANMPAERRAFATADLSEHWAGAAAHADTAAGLLAAWVDPERRHLLLWFRPEVAGTVAWGGDPNAKVLADTATRTVLPRRSFERWVEERRGEAEPWAAWQVDAAAGFAAAVEGVVLRQGRKIAELSAKQAALSLALEQKEVLAREIDHRVRNSLQIVASVMLLQARKVDDDAARAAFEDTYARVMSVARVHDSLQHAETAEMVDIGQTLRQLCDDLGQGIVGAGGRLEVDAAGGLMVPSRTAVALSLIATELVTNALKYAYAPGEDGPIHVRVLPRDEGGLCMQVCDEGRGLPEDWADRPRSTGGLGMRVIRAMLQQIGGELKVDTDRRPGACFTVAA</sequence>
<dbReference type="SMART" id="SM00911">
    <property type="entry name" value="HWE_HK"/>
    <property type="match status" value="1"/>
</dbReference>
<name>A0A2A2SG08_9SPHN</name>
<dbReference type="GO" id="GO:0009881">
    <property type="term" value="F:photoreceptor activity"/>
    <property type="evidence" value="ECO:0007669"/>
    <property type="project" value="UniProtKB-KW"/>
</dbReference>
<evidence type="ECO:0000313" key="17">
    <source>
        <dbReference type="EMBL" id="PAX08142.1"/>
    </source>
</evidence>
<keyword evidence="10" id="KW-0067">ATP-binding</keyword>
<dbReference type="GO" id="GO:0000160">
    <property type="term" value="P:phosphorelay signal transduction system"/>
    <property type="evidence" value="ECO:0007669"/>
    <property type="project" value="UniProtKB-KW"/>
</dbReference>
<dbReference type="SMART" id="SM00065">
    <property type="entry name" value="GAF"/>
    <property type="match status" value="1"/>
</dbReference>
<comment type="catalytic activity">
    <reaction evidence="1">
        <text>ATP + protein L-histidine = ADP + protein N-phospho-L-histidine.</text>
        <dbReference type="EC" id="2.7.13.3"/>
    </reaction>
</comment>
<evidence type="ECO:0000259" key="15">
    <source>
        <dbReference type="PROSITE" id="PS50109"/>
    </source>
</evidence>
<dbReference type="InterPro" id="IPR003018">
    <property type="entry name" value="GAF"/>
</dbReference>
<dbReference type="Pfam" id="PF08446">
    <property type="entry name" value="PAS_2"/>
    <property type="match status" value="1"/>
</dbReference>
<dbReference type="AlphaFoldDB" id="A0A2A2SG08"/>
<dbReference type="GO" id="GO:0005524">
    <property type="term" value="F:ATP binding"/>
    <property type="evidence" value="ECO:0007669"/>
    <property type="project" value="UniProtKB-KW"/>
</dbReference>
<dbReference type="InterPro" id="IPR043150">
    <property type="entry name" value="Phytochrome_PHY_sf"/>
</dbReference>
<dbReference type="Pfam" id="PF01590">
    <property type="entry name" value="GAF"/>
    <property type="match status" value="1"/>
</dbReference>
<dbReference type="PANTHER" id="PTHR43065">
    <property type="entry name" value="SENSOR HISTIDINE KINASE"/>
    <property type="match status" value="1"/>
</dbReference>
<keyword evidence="18" id="KW-1185">Reference proteome</keyword>
<dbReference type="InterPro" id="IPR011102">
    <property type="entry name" value="Sig_transdc_His_kinase_HWE"/>
</dbReference>
<evidence type="ECO:0000256" key="5">
    <source>
        <dbReference type="ARBA" id="ARBA00022553"/>
    </source>
</evidence>
<evidence type="ECO:0000256" key="7">
    <source>
        <dbReference type="ARBA" id="ARBA00022679"/>
    </source>
</evidence>
<dbReference type="InterPro" id="IPR005467">
    <property type="entry name" value="His_kinase_dom"/>
</dbReference>
<dbReference type="InterPro" id="IPR011495">
    <property type="entry name" value="Sig_transdc_His_kin_sub2_dim/P"/>
</dbReference>
<dbReference type="EMBL" id="NSLI01000003">
    <property type="protein sequence ID" value="PAX08142.1"/>
    <property type="molecule type" value="Genomic_DNA"/>
</dbReference>
<keyword evidence="12" id="KW-0902">Two-component regulatory system</keyword>
<evidence type="ECO:0000256" key="11">
    <source>
        <dbReference type="ARBA" id="ARBA00022991"/>
    </source>
</evidence>
<feature type="domain" description="Phytochrome chromophore attachment site" evidence="14">
    <location>
        <begin position="288"/>
        <end position="446"/>
    </location>
</feature>
<dbReference type="InterPro" id="IPR035965">
    <property type="entry name" value="PAS-like_dom_sf"/>
</dbReference>
<dbReference type="Pfam" id="PF00989">
    <property type="entry name" value="PAS"/>
    <property type="match status" value="1"/>
</dbReference>
<keyword evidence="11" id="KW-0157">Chromophore</keyword>
<evidence type="ECO:0000256" key="2">
    <source>
        <dbReference type="ARBA" id="ARBA00006402"/>
    </source>
</evidence>
<evidence type="ECO:0000256" key="12">
    <source>
        <dbReference type="ARBA" id="ARBA00023012"/>
    </source>
</evidence>
<evidence type="ECO:0000259" key="14">
    <source>
        <dbReference type="PROSITE" id="PS50046"/>
    </source>
</evidence>
<dbReference type="PROSITE" id="PS50046">
    <property type="entry name" value="PHYTOCHROME_2"/>
    <property type="match status" value="1"/>
</dbReference>
<dbReference type="PANTHER" id="PTHR43065:SF10">
    <property type="entry name" value="PEROXIDE STRESS-ACTIVATED HISTIDINE KINASE MAK3"/>
    <property type="match status" value="1"/>
</dbReference>
<evidence type="ECO:0000313" key="18">
    <source>
        <dbReference type="Proteomes" id="UP000218151"/>
    </source>
</evidence>
<dbReference type="PROSITE" id="PS50112">
    <property type="entry name" value="PAS"/>
    <property type="match status" value="1"/>
</dbReference>
<dbReference type="GO" id="GO:0004673">
    <property type="term" value="F:protein histidine kinase activity"/>
    <property type="evidence" value="ECO:0007669"/>
    <property type="project" value="UniProtKB-EC"/>
</dbReference>
<dbReference type="SUPFAM" id="SSF55785">
    <property type="entry name" value="PYP-like sensor domain (PAS domain)"/>
    <property type="match status" value="2"/>
</dbReference>
<dbReference type="SUPFAM" id="SSF55781">
    <property type="entry name" value="GAF domain-like"/>
    <property type="match status" value="2"/>
</dbReference>
<gene>
    <name evidence="17" type="ORF">CKY28_11200</name>
</gene>
<dbReference type="InterPro" id="IPR016132">
    <property type="entry name" value="Phyto_chromo_attachment"/>
</dbReference>
<dbReference type="OrthoDB" id="9760752at2"/>
<dbReference type="InterPro" id="IPR029016">
    <property type="entry name" value="GAF-like_dom_sf"/>
</dbReference>
<feature type="domain" description="PAS" evidence="16">
    <location>
        <begin position="16"/>
        <end position="61"/>
    </location>
</feature>
<dbReference type="RefSeq" id="WP_095998384.1">
    <property type="nucleotide sequence ID" value="NZ_NSLI01000003.1"/>
</dbReference>
<dbReference type="CDD" id="cd00130">
    <property type="entry name" value="PAS"/>
    <property type="match status" value="1"/>
</dbReference>
<dbReference type="InterPro" id="IPR001294">
    <property type="entry name" value="Phytochrome"/>
</dbReference>
<keyword evidence="5" id="KW-0597">Phosphoprotein</keyword>
<dbReference type="InterPro" id="IPR000014">
    <property type="entry name" value="PAS"/>
</dbReference>
<protein>
    <recommendedName>
        <fullName evidence="3">histidine kinase</fullName>
        <ecNumber evidence="3">2.7.13.3</ecNumber>
    </recommendedName>
</protein>
<keyword evidence="8" id="KW-0547">Nucleotide-binding</keyword>
<dbReference type="InterPro" id="IPR036890">
    <property type="entry name" value="HATPase_C_sf"/>
</dbReference>
<evidence type="ECO:0000256" key="13">
    <source>
        <dbReference type="ARBA" id="ARBA00023170"/>
    </source>
</evidence>
<evidence type="ECO:0000256" key="10">
    <source>
        <dbReference type="ARBA" id="ARBA00022840"/>
    </source>
</evidence>
<dbReference type="PRINTS" id="PR01033">
    <property type="entry name" value="PHYTOCHROME"/>
</dbReference>
<evidence type="ECO:0000256" key="6">
    <source>
        <dbReference type="ARBA" id="ARBA00022606"/>
    </source>
</evidence>
<dbReference type="PROSITE" id="PS50109">
    <property type="entry name" value="HIS_KIN"/>
    <property type="match status" value="1"/>
</dbReference>
<dbReference type="Gene3D" id="3.30.450.40">
    <property type="match status" value="1"/>
</dbReference>
<dbReference type="Pfam" id="PF02518">
    <property type="entry name" value="HATPase_c"/>
    <property type="match status" value="1"/>
</dbReference>
<reference evidence="18" key="1">
    <citation type="submission" date="2017-09" db="EMBL/GenBank/DDBJ databases">
        <authorList>
            <person name="Feng G."/>
            <person name="Zhu H."/>
        </authorList>
    </citation>
    <scope>NUCLEOTIDE SEQUENCE [LARGE SCALE GENOMIC DNA]</scope>
    <source>
        <strain evidence="18">1PNM-20</strain>
    </source>
</reference>
<proteinExistence type="inferred from homology"/>
<keyword evidence="9 17" id="KW-0418">Kinase</keyword>
<dbReference type="SMART" id="SM00387">
    <property type="entry name" value="HATPase_c"/>
    <property type="match status" value="1"/>
</dbReference>
<dbReference type="EC" id="2.7.13.3" evidence="3"/>
<evidence type="ECO:0000256" key="3">
    <source>
        <dbReference type="ARBA" id="ARBA00012438"/>
    </source>
</evidence>
<keyword evidence="7" id="KW-0808">Transferase</keyword>
<dbReference type="InterPro" id="IPR013515">
    <property type="entry name" value="Phytochrome_cen-reg"/>
</dbReference>
<evidence type="ECO:0000256" key="1">
    <source>
        <dbReference type="ARBA" id="ARBA00000085"/>
    </source>
</evidence>
<dbReference type="InterPro" id="IPR013767">
    <property type="entry name" value="PAS_fold"/>
</dbReference>
<keyword evidence="6" id="KW-0716">Sensory transduction</keyword>
<dbReference type="GO" id="GO:0009584">
    <property type="term" value="P:detection of visible light"/>
    <property type="evidence" value="ECO:0007669"/>
    <property type="project" value="InterPro"/>
</dbReference>
<evidence type="ECO:0000259" key="16">
    <source>
        <dbReference type="PROSITE" id="PS50112"/>
    </source>
</evidence>
<dbReference type="InterPro" id="IPR013654">
    <property type="entry name" value="PAS_2"/>
</dbReference>
<feature type="domain" description="Histidine kinase" evidence="15">
    <location>
        <begin position="675"/>
        <end position="868"/>
    </location>
</feature>
<dbReference type="Pfam" id="PF00360">
    <property type="entry name" value="PHY"/>
    <property type="match status" value="1"/>
</dbReference>